<proteinExistence type="predicted"/>
<dbReference type="WBParaSite" id="RSKR_0000981600.1">
    <property type="protein sequence ID" value="RSKR_0000981600.1"/>
    <property type="gene ID" value="RSKR_0000981600"/>
</dbReference>
<reference evidence="2" key="1">
    <citation type="submission" date="2016-11" db="UniProtKB">
        <authorList>
            <consortium name="WormBaseParasite"/>
        </authorList>
    </citation>
    <scope>IDENTIFICATION</scope>
    <source>
        <strain evidence="2">KR3021</strain>
    </source>
</reference>
<accession>A0AC35UC64</accession>
<dbReference type="Proteomes" id="UP000095286">
    <property type="component" value="Unplaced"/>
</dbReference>
<sequence>MSAIESCATRQNLTLTEYDEAREPHPVITSDIKIPVGSRTLATFITCPVCLDLLKTTMTSKECLHRFCENCIILCLQRGNKECPTCRKKLPSKRSLRRDENFDALINAIFPDRKMFEDLENAANSNFDAEANYKALSKSIAEGMKAQASKKKAKPAFLSEPPNTVNSKRGRKKKEGSVCSESPMDTGDSVASQLSATSNNETVLSDSSSFTSSDSDSSLTSDDDLETIVPIVAPSVIVPEPTNPTTKANTRSTRAKRSISNSRSNPIPMEVDDIEGSPSIGSTIKESSDSPGPSALTREKNEKAIKRLLKQQIPQKSSPLLKYGLPSGHNLRYFGEFILSYDKKSRIPFWVLEYLTHDSLQKLGSTSRKNKKFMEDFYFEKHFRAYHRDYTNSTYDRGHHAAAGNHVNSDEAMKHTFFLSNIAPQVGKHFNQGIWAKLEGKIRNNLINKNYKSALVLTGPLFIPIPVIRDNKTHYQMNYKLISRGKIAVPTHYFKIILWENHNLSLEYNSFLMPNIAIYSNDIGDYETNITRIEKIAGFTVFPRLQRNLTKGFLMYDKNKLHKPVFVCVNDPTTGELLELPLMDDNSLTLTTLSHAIPGACGLKYRNKSTNTVRALLMSPTGDKFLPPHTGWTDKQFTVIFSQENRPIERCRHESSTSSFRNGDQNAKRRKLMNDEYLSDHNDSDSSNERHSLNSKTRQKRFRNESDEEGETDSPSDLIVLNLLYSTTEQDLRKHFEKYGSVTVSQIKTNPEGQSKGYGFIRMSGYKNQLKVLNCSPHKINNRKCTVKIPDSKQHDKSIEGEDKNSIVKRMFVQRITENLTPDKIRTYFNKEVKKIRPDCSVTSVYIPRPFRKFAFVEFNHDACILKLVKRNNFIIHGVSVHVAISNQNEYQNAKEQECLEIQKSSAYPEDSLETEIDALNISQSKLTSAVQETTELQFIKSNEMATILYAFGVAVVGVIAYANLPTFITIGSSVPTIGYLKQTKLKLVAKEKDILSAPVIEAKDVFAKEPSVLVMAVRRPGCLLCRKELKDLVALRPELTKKGVKLIAVVHEYAGVDQLREFFDGQIYYDQAKRFYGPKQRVMPLYIGFFRPMLWKRYFASRSVGVNGNLEGEGQILGSTFLIHKDKIIFSHLESEWGDWADLDSVREALNKIE</sequence>
<evidence type="ECO:0000313" key="1">
    <source>
        <dbReference type="Proteomes" id="UP000095286"/>
    </source>
</evidence>
<organism evidence="1 2">
    <name type="scientific">Rhabditophanes sp. KR3021</name>
    <dbReference type="NCBI Taxonomy" id="114890"/>
    <lineage>
        <taxon>Eukaryota</taxon>
        <taxon>Metazoa</taxon>
        <taxon>Ecdysozoa</taxon>
        <taxon>Nematoda</taxon>
        <taxon>Chromadorea</taxon>
        <taxon>Rhabditida</taxon>
        <taxon>Tylenchina</taxon>
        <taxon>Panagrolaimomorpha</taxon>
        <taxon>Strongyloidoidea</taxon>
        <taxon>Alloionematidae</taxon>
        <taxon>Rhabditophanes</taxon>
    </lineage>
</organism>
<protein>
    <submittedName>
        <fullName evidence="2">RING-type E3 ubiquitin transferase</fullName>
    </submittedName>
</protein>
<name>A0AC35UC64_9BILA</name>
<evidence type="ECO:0000313" key="2">
    <source>
        <dbReference type="WBParaSite" id="RSKR_0000981600.1"/>
    </source>
</evidence>